<dbReference type="GO" id="GO:0003954">
    <property type="term" value="F:NADH dehydrogenase activity"/>
    <property type="evidence" value="ECO:0007669"/>
    <property type="project" value="TreeGrafter"/>
</dbReference>
<dbReference type="GO" id="GO:0016020">
    <property type="term" value="C:membrane"/>
    <property type="evidence" value="ECO:0007669"/>
    <property type="project" value="TreeGrafter"/>
</dbReference>
<sequence>MTNTIDEIGDADLILVIGSNTTEQHPLVATRIFEAVDKGARLYVIDPRRIRLTDFAHGYAPIEPGTNLAMFNAMIHVILEEGLQDQKFIDERTTSFEVMKASVADCTPEWAEPITKVPAEVIRDFARTYATSDKAMILYTMGVTQHVTATRSICALANLAMLTGHVGRPSTGINPLRGQNNVQGSGDMATLPDYLPGYQRPEWPTTWERFSKVWGDYSSLRGKVMSEMFDLIDAGTMKAMYIVGENPVLSDPDQNHTIHALKKLPFLVVQDLFLTETAEYADVVLPASSWLEKDGTYTNTERRVQLIRKVIEPVGNSKPDWIILNELMQRMGLDVDYKSTSEIMDEINLLVPTYAGITHERIQEVGIQWPCPDKNHPGTPILHVGQFRRHGGKGLFTINNFDFEGERTSEEFPFIMTTGRVTHQYHTGTMTRKVWTLHREYPHGFVEINEKDAKAMGIKEHQMIRITSARGSITATAVITDRINEKTIFVPFHFAESPVNRLTGQHLDPLIKIPELKVTAVRIEVEK</sequence>
<dbReference type="SUPFAM" id="SSF53706">
    <property type="entry name" value="Formate dehydrogenase/DMSO reductase, domains 1-3"/>
    <property type="match status" value="1"/>
</dbReference>
<evidence type="ECO:0000256" key="2">
    <source>
        <dbReference type="ARBA" id="ARBA00023002"/>
    </source>
</evidence>
<dbReference type="GO" id="GO:0046872">
    <property type="term" value="F:metal ion binding"/>
    <property type="evidence" value="ECO:0007669"/>
    <property type="project" value="UniProtKB-KW"/>
</dbReference>
<evidence type="ECO:0000259" key="6">
    <source>
        <dbReference type="Pfam" id="PF01568"/>
    </source>
</evidence>
<protein>
    <submittedName>
        <fullName evidence="7">Formate dehydrogenase alpha subunit</fullName>
    </submittedName>
</protein>
<dbReference type="InterPro" id="IPR006656">
    <property type="entry name" value="Mopterin_OxRdtase"/>
</dbReference>
<feature type="domain" description="Molybdopterin oxidoreductase" evidence="5">
    <location>
        <begin position="1"/>
        <end position="329"/>
    </location>
</feature>
<dbReference type="InterPro" id="IPR050123">
    <property type="entry name" value="Prok_molybdopt-oxidoreductase"/>
</dbReference>
<keyword evidence="1" id="KW-0479">Metal-binding</keyword>
<dbReference type="Gene3D" id="3.40.50.740">
    <property type="match status" value="1"/>
</dbReference>
<proteinExistence type="predicted"/>
<dbReference type="Gene3D" id="3.40.228.10">
    <property type="entry name" value="Dimethylsulfoxide Reductase, domain 2"/>
    <property type="match status" value="1"/>
</dbReference>
<keyword evidence="4" id="KW-0411">Iron-sulfur</keyword>
<accession>A0A1G5S6A0</accession>
<dbReference type="Proteomes" id="UP000199208">
    <property type="component" value="Unassembled WGS sequence"/>
</dbReference>
<gene>
    <name evidence="7" type="ORF">SAMN03080599_03120</name>
</gene>
<dbReference type="Pfam" id="PF01568">
    <property type="entry name" value="Molydop_binding"/>
    <property type="match status" value="1"/>
</dbReference>
<feature type="domain" description="Molybdopterin dinucleotide-binding" evidence="6">
    <location>
        <begin position="414"/>
        <end position="519"/>
    </location>
</feature>
<dbReference type="AlphaFoldDB" id="A0A1G5S6A0"/>
<dbReference type="PANTHER" id="PTHR43105">
    <property type="entry name" value="RESPIRATORY NITRATE REDUCTASE"/>
    <property type="match status" value="1"/>
</dbReference>
<dbReference type="InterPro" id="IPR006655">
    <property type="entry name" value="Mopterin_OxRdtase_prok_CS"/>
</dbReference>
<dbReference type="PANTHER" id="PTHR43105:SF14">
    <property type="entry name" value="FORMATE DEHYDROGENASE H"/>
    <property type="match status" value="1"/>
</dbReference>
<reference evidence="7 8" key="1">
    <citation type="submission" date="2016-10" db="EMBL/GenBank/DDBJ databases">
        <authorList>
            <person name="de Groot N.N."/>
        </authorList>
    </citation>
    <scope>NUCLEOTIDE SEQUENCE [LARGE SCALE GENOMIC DNA]</scope>
    <source>
        <strain evidence="7 8">DSM 2784</strain>
    </source>
</reference>
<dbReference type="Gene3D" id="2.40.40.20">
    <property type="match status" value="1"/>
</dbReference>
<name>A0A1G5S6A0_9FIRM</name>
<organism evidence="7 8">
    <name type="scientific">Acidaminobacter hydrogenoformans DSM 2784</name>
    <dbReference type="NCBI Taxonomy" id="1120920"/>
    <lineage>
        <taxon>Bacteria</taxon>
        <taxon>Bacillati</taxon>
        <taxon>Bacillota</taxon>
        <taxon>Clostridia</taxon>
        <taxon>Peptostreptococcales</taxon>
        <taxon>Acidaminobacteraceae</taxon>
        <taxon>Acidaminobacter</taxon>
    </lineage>
</organism>
<dbReference type="STRING" id="1120920.SAMN03080599_03120"/>
<keyword evidence="3" id="KW-0408">Iron</keyword>
<keyword evidence="8" id="KW-1185">Reference proteome</keyword>
<dbReference type="SUPFAM" id="SSF50692">
    <property type="entry name" value="ADC-like"/>
    <property type="match status" value="1"/>
</dbReference>
<evidence type="ECO:0000256" key="4">
    <source>
        <dbReference type="ARBA" id="ARBA00023014"/>
    </source>
</evidence>
<evidence type="ECO:0000256" key="3">
    <source>
        <dbReference type="ARBA" id="ARBA00023004"/>
    </source>
</evidence>
<dbReference type="Pfam" id="PF00384">
    <property type="entry name" value="Molybdopterin"/>
    <property type="match status" value="1"/>
</dbReference>
<dbReference type="GO" id="GO:0051536">
    <property type="term" value="F:iron-sulfur cluster binding"/>
    <property type="evidence" value="ECO:0007669"/>
    <property type="project" value="UniProtKB-KW"/>
</dbReference>
<keyword evidence="2" id="KW-0560">Oxidoreductase</keyword>
<dbReference type="PROSITE" id="PS00932">
    <property type="entry name" value="MOLYBDOPTERIN_PROK_3"/>
    <property type="match status" value="1"/>
</dbReference>
<dbReference type="InterPro" id="IPR006657">
    <property type="entry name" value="MoPterin_dinucl-bd_dom"/>
</dbReference>
<dbReference type="PROSITE" id="PS00490">
    <property type="entry name" value="MOLYBDOPTERIN_PROK_2"/>
    <property type="match status" value="1"/>
</dbReference>
<evidence type="ECO:0000313" key="8">
    <source>
        <dbReference type="Proteomes" id="UP000199208"/>
    </source>
</evidence>
<evidence type="ECO:0000259" key="5">
    <source>
        <dbReference type="Pfam" id="PF00384"/>
    </source>
</evidence>
<evidence type="ECO:0000256" key="1">
    <source>
        <dbReference type="ARBA" id="ARBA00022723"/>
    </source>
</evidence>
<evidence type="ECO:0000313" key="7">
    <source>
        <dbReference type="EMBL" id="SCZ81875.1"/>
    </source>
</evidence>
<dbReference type="InterPro" id="IPR009010">
    <property type="entry name" value="Asp_de-COase-like_dom_sf"/>
</dbReference>
<dbReference type="GO" id="GO:0022904">
    <property type="term" value="P:respiratory electron transport chain"/>
    <property type="evidence" value="ECO:0007669"/>
    <property type="project" value="TreeGrafter"/>
</dbReference>
<dbReference type="EMBL" id="FMWL01000025">
    <property type="protein sequence ID" value="SCZ81875.1"/>
    <property type="molecule type" value="Genomic_DNA"/>
</dbReference>
<dbReference type="GO" id="GO:0043546">
    <property type="term" value="F:molybdopterin cofactor binding"/>
    <property type="evidence" value="ECO:0007669"/>
    <property type="project" value="InterPro"/>
</dbReference>